<dbReference type="EMBL" id="JANUGP010000008">
    <property type="protein sequence ID" value="MCS0602336.1"/>
    <property type="molecule type" value="Genomic_DNA"/>
</dbReference>
<feature type="domain" description="VOC" evidence="1">
    <location>
        <begin position="10"/>
        <end position="121"/>
    </location>
</feature>
<dbReference type="CDD" id="cd07247">
    <property type="entry name" value="SgaA_N_like"/>
    <property type="match status" value="2"/>
</dbReference>
<dbReference type="PANTHER" id="PTHR33993:SF14">
    <property type="entry name" value="GB|AAF24581.1"/>
    <property type="match status" value="1"/>
</dbReference>
<protein>
    <submittedName>
        <fullName evidence="2">VOC family protein</fullName>
    </submittedName>
</protein>
<dbReference type="InterPro" id="IPR052164">
    <property type="entry name" value="Anthracycline_SecMetBiosynth"/>
</dbReference>
<feature type="domain" description="VOC" evidence="1">
    <location>
        <begin position="135"/>
        <end position="248"/>
    </location>
</feature>
<dbReference type="PANTHER" id="PTHR33993">
    <property type="entry name" value="GLYOXALASE-RELATED"/>
    <property type="match status" value="1"/>
</dbReference>
<dbReference type="InterPro" id="IPR004360">
    <property type="entry name" value="Glyas_Fos-R_dOase_dom"/>
</dbReference>
<dbReference type="InterPro" id="IPR037523">
    <property type="entry name" value="VOC_core"/>
</dbReference>
<sequence length="249" mass="25612">MKISRHPAGAPCWADLDTTDVPGARTFYGSLFDWEALELPSGYVNFTLNGEKIVGAVALREGQEHSAGWSVYFMSEDLDATTKAVEQAGGRVVSPPTKVGPAGTAAVYRAPDGALFGAWEPDKHIGSGLVRESGAPSWYGLRTPDVEGARAFYAQVFGWTSTVPAPAGGAAAHLTFAGGVVEFGAVTSGPESAAGWTLHFGVEDIDGAAVTAASLGGRVVTVPTELPGVGRVAVLTDPAGVTFALVQHA</sequence>
<evidence type="ECO:0000313" key="3">
    <source>
        <dbReference type="Proteomes" id="UP001205612"/>
    </source>
</evidence>
<evidence type="ECO:0000313" key="2">
    <source>
        <dbReference type="EMBL" id="MCS0602336.1"/>
    </source>
</evidence>
<dbReference type="Proteomes" id="UP001205612">
    <property type="component" value="Unassembled WGS sequence"/>
</dbReference>
<reference evidence="2 3" key="1">
    <citation type="submission" date="2022-08" db="EMBL/GenBank/DDBJ databases">
        <authorList>
            <person name="Somphong A."/>
            <person name="Phongsopitanun W."/>
        </authorList>
    </citation>
    <scope>NUCLEOTIDE SEQUENCE [LARGE SCALE GENOMIC DNA]</scope>
    <source>
        <strain evidence="2 3">LP11</strain>
    </source>
</reference>
<dbReference type="PROSITE" id="PS51819">
    <property type="entry name" value="VOC"/>
    <property type="match status" value="2"/>
</dbReference>
<organism evidence="2 3">
    <name type="scientific">Streptomyces pyxinicus</name>
    <dbReference type="NCBI Taxonomy" id="2970331"/>
    <lineage>
        <taxon>Bacteria</taxon>
        <taxon>Bacillati</taxon>
        <taxon>Actinomycetota</taxon>
        <taxon>Actinomycetes</taxon>
        <taxon>Kitasatosporales</taxon>
        <taxon>Streptomycetaceae</taxon>
        <taxon>Streptomyces</taxon>
    </lineage>
</organism>
<dbReference type="SUPFAM" id="SSF54593">
    <property type="entry name" value="Glyoxalase/Bleomycin resistance protein/Dihydroxybiphenyl dioxygenase"/>
    <property type="match status" value="2"/>
</dbReference>
<dbReference type="InterPro" id="IPR029068">
    <property type="entry name" value="Glyas_Bleomycin-R_OHBP_Dase"/>
</dbReference>
<comment type="caution">
    <text evidence="2">The sequence shown here is derived from an EMBL/GenBank/DDBJ whole genome shotgun (WGS) entry which is preliminary data.</text>
</comment>
<dbReference type="Gene3D" id="3.10.180.10">
    <property type="entry name" value="2,3-Dihydroxybiphenyl 1,2-Dioxygenase, domain 1"/>
    <property type="match status" value="2"/>
</dbReference>
<gene>
    <name evidence="2" type="ORF">NX794_14120</name>
</gene>
<dbReference type="Pfam" id="PF00903">
    <property type="entry name" value="Glyoxalase"/>
    <property type="match status" value="2"/>
</dbReference>
<accession>A0ABT2B1H1</accession>
<keyword evidence="3" id="KW-1185">Reference proteome</keyword>
<name>A0ABT2B1H1_9ACTN</name>
<dbReference type="RefSeq" id="WP_258778843.1">
    <property type="nucleotide sequence ID" value="NZ_JANUGP010000008.1"/>
</dbReference>
<proteinExistence type="predicted"/>
<evidence type="ECO:0000259" key="1">
    <source>
        <dbReference type="PROSITE" id="PS51819"/>
    </source>
</evidence>